<dbReference type="AlphaFoldDB" id="A0A2K8SVD5"/>
<dbReference type="Proteomes" id="UP000232003">
    <property type="component" value="Chromosome"/>
</dbReference>
<protein>
    <submittedName>
        <fullName evidence="1">Uncharacterized protein</fullName>
    </submittedName>
</protein>
<dbReference type="KEGG" id="nfl:COO91_05430"/>
<gene>
    <name evidence="1" type="ORF">COO91_05430</name>
</gene>
<proteinExistence type="predicted"/>
<dbReference type="EMBL" id="CP024785">
    <property type="protein sequence ID" value="AUB39436.1"/>
    <property type="molecule type" value="Genomic_DNA"/>
</dbReference>
<organism evidence="1 2">
    <name type="scientific">Nostoc flagelliforme CCNUN1</name>
    <dbReference type="NCBI Taxonomy" id="2038116"/>
    <lineage>
        <taxon>Bacteria</taxon>
        <taxon>Bacillati</taxon>
        <taxon>Cyanobacteriota</taxon>
        <taxon>Cyanophyceae</taxon>
        <taxon>Nostocales</taxon>
        <taxon>Nostocaceae</taxon>
        <taxon>Nostoc</taxon>
    </lineage>
</organism>
<name>A0A2K8SVD5_9NOSO</name>
<accession>A0A2K8SVD5</accession>
<reference evidence="1 2" key="1">
    <citation type="submission" date="2017-11" db="EMBL/GenBank/DDBJ databases">
        <title>Complete genome of a free-living desiccation-tolerant cyanobacterium and its photosynthetic adaptation to extreme terrestrial habitat.</title>
        <authorList>
            <person name="Shang J."/>
        </authorList>
    </citation>
    <scope>NUCLEOTIDE SEQUENCE [LARGE SCALE GENOMIC DNA]</scope>
    <source>
        <strain evidence="1 2">CCNUN1</strain>
    </source>
</reference>
<sequence>MGRELYFFAFTDNQSHGKSFCQKARLLLYQENQVLNFG</sequence>
<evidence type="ECO:0000313" key="1">
    <source>
        <dbReference type="EMBL" id="AUB39436.1"/>
    </source>
</evidence>
<evidence type="ECO:0000313" key="2">
    <source>
        <dbReference type="Proteomes" id="UP000232003"/>
    </source>
</evidence>
<keyword evidence="2" id="KW-1185">Reference proteome</keyword>